<evidence type="ECO:0000313" key="3">
    <source>
        <dbReference type="Proteomes" id="UP000595140"/>
    </source>
</evidence>
<name>A0A484KF71_9ASTE</name>
<reference evidence="2 3" key="1">
    <citation type="submission" date="2018-04" db="EMBL/GenBank/DDBJ databases">
        <authorList>
            <person name="Vogel A."/>
        </authorList>
    </citation>
    <scope>NUCLEOTIDE SEQUENCE [LARGE SCALE GENOMIC DNA]</scope>
</reference>
<dbReference type="GO" id="GO:0003676">
    <property type="term" value="F:nucleic acid binding"/>
    <property type="evidence" value="ECO:0007669"/>
    <property type="project" value="InterPro"/>
</dbReference>
<dbReference type="AlphaFoldDB" id="A0A484KF71"/>
<dbReference type="InterPro" id="IPR036397">
    <property type="entry name" value="RNaseH_sf"/>
</dbReference>
<dbReference type="PANTHER" id="PTHR47169">
    <property type="entry name" value="OS01G0541250 PROTEIN"/>
    <property type="match status" value="1"/>
</dbReference>
<dbReference type="OrthoDB" id="155387at2759"/>
<dbReference type="Proteomes" id="UP000595140">
    <property type="component" value="Unassembled WGS sequence"/>
</dbReference>
<accession>A0A484KF71</accession>
<dbReference type="Gene3D" id="3.30.420.10">
    <property type="entry name" value="Ribonuclease H-like superfamily/Ribonuclease H"/>
    <property type="match status" value="1"/>
</dbReference>
<dbReference type="PANTHER" id="PTHR47169:SF2">
    <property type="entry name" value="OS01G0541250 PROTEIN"/>
    <property type="match status" value="1"/>
</dbReference>
<evidence type="ECO:0008006" key="4">
    <source>
        <dbReference type="Google" id="ProtNLM"/>
    </source>
</evidence>
<gene>
    <name evidence="2" type="ORF">CCAM_LOCUS5796</name>
</gene>
<dbReference type="EMBL" id="OOIL02000368">
    <property type="protein sequence ID" value="VFQ64020.1"/>
    <property type="molecule type" value="Genomic_DNA"/>
</dbReference>
<organism evidence="2 3">
    <name type="scientific">Cuscuta campestris</name>
    <dbReference type="NCBI Taxonomy" id="132261"/>
    <lineage>
        <taxon>Eukaryota</taxon>
        <taxon>Viridiplantae</taxon>
        <taxon>Streptophyta</taxon>
        <taxon>Embryophyta</taxon>
        <taxon>Tracheophyta</taxon>
        <taxon>Spermatophyta</taxon>
        <taxon>Magnoliopsida</taxon>
        <taxon>eudicotyledons</taxon>
        <taxon>Gunneridae</taxon>
        <taxon>Pentapetalae</taxon>
        <taxon>asterids</taxon>
        <taxon>lamiids</taxon>
        <taxon>Solanales</taxon>
        <taxon>Convolvulaceae</taxon>
        <taxon>Cuscuteae</taxon>
        <taxon>Cuscuta</taxon>
        <taxon>Cuscuta subgen. Grammica</taxon>
        <taxon>Cuscuta sect. Cleistogrammica</taxon>
    </lineage>
</organism>
<sequence>MGVAEMMGDPLGSRFGLMGWALDWAYFGLSIVGYLSRVLTGPGVVTRLTGLGPLACRPRFGDDGQVLWDGKIGIFPFTFQEAAKRTSKNRSAGTMKTKPIPKITRDVMREMMVQQLLPAIREKWPQSSKHVFIQQDNAKPHVDINDPVFVAAAQESDWDIKLQFQPPNSPDLNVLDLGFFRAIDAIQNKSAHRSLGDLINAVTTAFEQLTPQVLNNVFLTYQGVMGEVLRHKGGNNFKIPHMGKKRLSREGILPQNLGVSTEVYEEAYIYSFHASFFPDRDTPPLDLASFPSLTNSDHRPPQQAPATPSVPAKSSSDGKGDVARPVDV</sequence>
<protein>
    <recommendedName>
        <fullName evidence="4">Tc1-like transposase DDE domain-containing protein</fullName>
    </recommendedName>
</protein>
<feature type="region of interest" description="Disordered" evidence="1">
    <location>
        <begin position="287"/>
        <end position="328"/>
    </location>
</feature>
<keyword evidence="3" id="KW-1185">Reference proteome</keyword>
<evidence type="ECO:0000313" key="2">
    <source>
        <dbReference type="EMBL" id="VFQ64020.1"/>
    </source>
</evidence>
<evidence type="ECO:0000256" key="1">
    <source>
        <dbReference type="SAM" id="MobiDB-lite"/>
    </source>
</evidence>
<proteinExistence type="predicted"/>
<feature type="compositionally biased region" description="Basic and acidic residues" evidence="1">
    <location>
        <begin position="316"/>
        <end position="328"/>
    </location>
</feature>